<dbReference type="SUPFAM" id="SSF141673">
    <property type="entry name" value="MOSC N-terminal domain-like"/>
    <property type="match status" value="1"/>
</dbReference>
<feature type="domain" description="2Fe-2S ferredoxin-type" evidence="11">
    <location>
        <begin position="520"/>
        <end position="604"/>
    </location>
</feature>
<dbReference type="InterPro" id="IPR039261">
    <property type="entry name" value="FNR_nucleotide-bd"/>
</dbReference>
<dbReference type="AlphaFoldDB" id="A0A2T3KFP1"/>
<organism evidence="14 15">
    <name type="scientific">Photobacterium kishitanii</name>
    <dbReference type="NCBI Taxonomy" id="318456"/>
    <lineage>
        <taxon>Bacteria</taxon>
        <taxon>Pseudomonadati</taxon>
        <taxon>Pseudomonadota</taxon>
        <taxon>Gammaproteobacteria</taxon>
        <taxon>Vibrionales</taxon>
        <taxon>Vibrionaceae</taxon>
        <taxon>Photobacterium</taxon>
    </lineage>
</organism>
<dbReference type="InterPro" id="IPR050415">
    <property type="entry name" value="MRET"/>
</dbReference>
<dbReference type="GO" id="GO:0051537">
    <property type="term" value="F:2 iron, 2 sulfur cluster binding"/>
    <property type="evidence" value="ECO:0007669"/>
    <property type="project" value="UniProtKB-KW"/>
</dbReference>
<dbReference type="SUPFAM" id="SSF52343">
    <property type="entry name" value="Ferredoxin reductase-like, C-terminal NADP-linked domain"/>
    <property type="match status" value="1"/>
</dbReference>
<dbReference type="InterPro" id="IPR001041">
    <property type="entry name" value="2Fe-2S_ferredoxin-type"/>
</dbReference>
<evidence type="ECO:0000259" key="13">
    <source>
        <dbReference type="PROSITE" id="PS51384"/>
    </source>
</evidence>
<keyword evidence="6" id="KW-0560">Oxidoreductase</keyword>
<dbReference type="GO" id="GO:0030151">
    <property type="term" value="F:molybdenum ion binding"/>
    <property type="evidence" value="ECO:0007669"/>
    <property type="project" value="InterPro"/>
</dbReference>
<evidence type="ECO:0000313" key="14">
    <source>
        <dbReference type="EMBL" id="PSU96835.1"/>
    </source>
</evidence>
<evidence type="ECO:0000256" key="7">
    <source>
        <dbReference type="ARBA" id="ARBA00023004"/>
    </source>
</evidence>
<dbReference type="Proteomes" id="UP000241426">
    <property type="component" value="Unassembled WGS sequence"/>
</dbReference>
<feature type="domain" description="FAD-binding FR-type" evidence="13">
    <location>
        <begin position="275"/>
        <end position="379"/>
    </location>
</feature>
<dbReference type="InterPro" id="IPR001709">
    <property type="entry name" value="Flavoprot_Pyr_Nucl_cyt_Rdtase"/>
</dbReference>
<dbReference type="PANTHER" id="PTHR47354:SF6">
    <property type="entry name" value="NADH OXIDOREDUCTASE HCR"/>
    <property type="match status" value="1"/>
</dbReference>
<dbReference type="InterPro" id="IPR005302">
    <property type="entry name" value="MoCF_Sase_C"/>
</dbReference>
<comment type="cofactor">
    <cofactor evidence="1">
        <name>FAD</name>
        <dbReference type="ChEBI" id="CHEBI:57692"/>
    </cofactor>
</comment>
<evidence type="ECO:0000256" key="2">
    <source>
        <dbReference type="ARBA" id="ARBA00022630"/>
    </source>
</evidence>
<sequence>MNKMLSQINIYPIKSTQKLSLSHAIVKSAGIDIDRRFMIALTDGSMITSRRYPQLLQLTTVIQPHGLLFNFPNKAPLSLDFTQLTQTQTSTAVWNDSFQAYTTSEEANQWVSEIIGQPAQLLYNGIESQRTGGKAQVKVSFADNFPVMIISEASLDNLNARTQQIHSIDKFRANLVVSGVEAFAEDSWKRIRIGEVELEIKAPCSRCVLVNYDPQTAQKAVNNEPLATLMTFRSDNAIPTNVNFGMNAIVVKEGIIHQGDSVEVLSYRTPEQYKDRRIALTCIKREPIAKDFVSFSFKAQQKKPLASYSPGQYLPIHISINNQIFERCYTLSSSPLTHQHYTISVKKVDQGMVSNWLHDNLQVGDNIWSDTPSGSFYLEPQKEQNTLLISAGSGITPMMSMLRSLIAEKNTQGLIFYHYCRTQADIPFATELAAIERQHPEIKIFICLTQQQDSTHSFCGRICAEHFVSLQSLANYHAYVCGNARFSQTTQELLINQGLPAAHFYQEQFSQQLAVPEQQHSINIQFNQQQFTGHNQASLLDQIEAADLPIKNGCRAGLCGRCKVKVIEGEVLQQPSTALNDHDKQQGMVLACCSIPTSNIKISQ</sequence>
<dbReference type="SUPFAM" id="SSF63380">
    <property type="entry name" value="Riboflavin synthase domain-like"/>
    <property type="match status" value="1"/>
</dbReference>
<dbReference type="Pfam" id="PF00111">
    <property type="entry name" value="Fer2"/>
    <property type="match status" value="1"/>
</dbReference>
<dbReference type="Pfam" id="PF03473">
    <property type="entry name" value="MOSC"/>
    <property type="match status" value="1"/>
</dbReference>
<dbReference type="Gene3D" id="2.40.30.10">
    <property type="entry name" value="Translation factors"/>
    <property type="match status" value="1"/>
</dbReference>
<dbReference type="SUPFAM" id="SSF50800">
    <property type="entry name" value="PK beta-barrel domain-like"/>
    <property type="match status" value="1"/>
</dbReference>
<dbReference type="PRINTS" id="PR00410">
    <property type="entry name" value="PHEHYDRXLASE"/>
</dbReference>
<keyword evidence="5" id="KW-0274">FAD</keyword>
<evidence type="ECO:0000256" key="4">
    <source>
        <dbReference type="ARBA" id="ARBA00022723"/>
    </source>
</evidence>
<dbReference type="InterPro" id="IPR005303">
    <property type="entry name" value="MOCOS_middle"/>
</dbReference>
<dbReference type="PROSITE" id="PS51340">
    <property type="entry name" value="MOSC"/>
    <property type="match status" value="1"/>
</dbReference>
<evidence type="ECO:0000256" key="6">
    <source>
        <dbReference type="ARBA" id="ARBA00023002"/>
    </source>
</evidence>
<dbReference type="InterPro" id="IPR017938">
    <property type="entry name" value="Riboflavin_synthase-like_b-brl"/>
</dbReference>
<keyword evidence="4" id="KW-0479">Metal-binding</keyword>
<dbReference type="PRINTS" id="PR00371">
    <property type="entry name" value="FPNCR"/>
</dbReference>
<comment type="similarity">
    <text evidence="10">In the N-terminal section; belongs to the FAD-binding oxidoreductase type 6 family.</text>
</comment>
<feature type="domain" description="MOSC" evidence="12">
    <location>
        <begin position="109"/>
        <end position="265"/>
    </location>
</feature>
<dbReference type="PROSITE" id="PS51085">
    <property type="entry name" value="2FE2S_FER_2"/>
    <property type="match status" value="1"/>
</dbReference>
<reference evidence="14 15" key="1">
    <citation type="submission" date="2018-01" db="EMBL/GenBank/DDBJ databases">
        <title>Whole genome sequencing of Histamine producing bacteria.</title>
        <authorList>
            <person name="Butler K."/>
        </authorList>
    </citation>
    <scope>NUCLEOTIDE SEQUENCE [LARGE SCALE GENOMIC DNA]</scope>
    <source>
        <strain evidence="14 15">FS-7.2</strain>
    </source>
</reference>
<dbReference type="Pfam" id="PF00970">
    <property type="entry name" value="FAD_binding_6"/>
    <property type="match status" value="1"/>
</dbReference>
<dbReference type="InterPro" id="IPR008333">
    <property type="entry name" value="Cbr1-like_FAD-bd_dom"/>
</dbReference>
<dbReference type="PROSITE" id="PS51384">
    <property type="entry name" value="FAD_FR"/>
    <property type="match status" value="1"/>
</dbReference>
<evidence type="ECO:0000256" key="1">
    <source>
        <dbReference type="ARBA" id="ARBA00001974"/>
    </source>
</evidence>
<keyword evidence="8" id="KW-0411">Iron-sulfur</keyword>
<protein>
    <submittedName>
        <fullName evidence="14">MOSC domain-containing protein</fullName>
    </submittedName>
</protein>
<proteinExistence type="inferred from homology"/>
<dbReference type="EMBL" id="PYNF01000014">
    <property type="protein sequence ID" value="PSU96835.1"/>
    <property type="molecule type" value="Genomic_DNA"/>
</dbReference>
<dbReference type="CDD" id="cd06215">
    <property type="entry name" value="FNR_iron_sulfur_binding_1"/>
    <property type="match status" value="1"/>
</dbReference>
<evidence type="ECO:0000256" key="8">
    <source>
        <dbReference type="ARBA" id="ARBA00023014"/>
    </source>
</evidence>
<evidence type="ECO:0000259" key="12">
    <source>
        <dbReference type="PROSITE" id="PS51340"/>
    </source>
</evidence>
<evidence type="ECO:0000256" key="10">
    <source>
        <dbReference type="ARBA" id="ARBA00061434"/>
    </source>
</evidence>
<keyword evidence="7" id="KW-0408">Iron</keyword>
<name>A0A2T3KFP1_9GAMM</name>
<dbReference type="PANTHER" id="PTHR47354">
    <property type="entry name" value="NADH OXIDOREDUCTASE HCR"/>
    <property type="match status" value="1"/>
</dbReference>
<dbReference type="GO" id="GO:0030170">
    <property type="term" value="F:pyridoxal phosphate binding"/>
    <property type="evidence" value="ECO:0007669"/>
    <property type="project" value="InterPro"/>
</dbReference>
<evidence type="ECO:0000313" key="15">
    <source>
        <dbReference type="Proteomes" id="UP000241426"/>
    </source>
</evidence>
<dbReference type="InterPro" id="IPR001433">
    <property type="entry name" value="OxRdtase_FAD/NAD-bd"/>
</dbReference>
<dbReference type="GO" id="GO:0016491">
    <property type="term" value="F:oxidoreductase activity"/>
    <property type="evidence" value="ECO:0007669"/>
    <property type="project" value="UniProtKB-KW"/>
</dbReference>
<dbReference type="InterPro" id="IPR012675">
    <property type="entry name" value="Beta-grasp_dom_sf"/>
</dbReference>
<accession>A0A2T3KFP1</accession>
<evidence type="ECO:0000256" key="5">
    <source>
        <dbReference type="ARBA" id="ARBA00022827"/>
    </source>
</evidence>
<evidence type="ECO:0000256" key="9">
    <source>
        <dbReference type="ARBA" id="ARBA00034078"/>
    </source>
</evidence>
<evidence type="ECO:0000256" key="3">
    <source>
        <dbReference type="ARBA" id="ARBA00022714"/>
    </source>
</evidence>
<dbReference type="InterPro" id="IPR017927">
    <property type="entry name" value="FAD-bd_FR_type"/>
</dbReference>
<dbReference type="Pfam" id="PF03476">
    <property type="entry name" value="MOSC_N"/>
    <property type="match status" value="1"/>
</dbReference>
<dbReference type="Gene3D" id="3.10.20.30">
    <property type="match status" value="1"/>
</dbReference>
<dbReference type="InterPro" id="IPR036010">
    <property type="entry name" value="2Fe-2S_ferredoxin-like_sf"/>
</dbReference>
<keyword evidence="2" id="KW-0285">Flavoprotein</keyword>
<comment type="caution">
    <text evidence="14">The sequence shown here is derived from an EMBL/GenBank/DDBJ whole genome shotgun (WGS) entry which is preliminary data.</text>
</comment>
<dbReference type="Pfam" id="PF00175">
    <property type="entry name" value="NAD_binding_1"/>
    <property type="match status" value="1"/>
</dbReference>
<keyword evidence="3" id="KW-0001">2Fe-2S</keyword>
<evidence type="ECO:0000259" key="11">
    <source>
        <dbReference type="PROSITE" id="PS51085"/>
    </source>
</evidence>
<comment type="cofactor">
    <cofactor evidence="9">
        <name>[2Fe-2S] cluster</name>
        <dbReference type="ChEBI" id="CHEBI:190135"/>
    </cofactor>
</comment>
<dbReference type="Gene3D" id="3.40.50.80">
    <property type="entry name" value="Nucleotide-binding domain of ferredoxin-NADP reductase (FNR) module"/>
    <property type="match status" value="1"/>
</dbReference>
<gene>
    <name evidence="14" type="ORF">C9J27_15925</name>
</gene>
<dbReference type="SUPFAM" id="SSF54292">
    <property type="entry name" value="2Fe-2S ferredoxin-like"/>
    <property type="match status" value="1"/>
</dbReference>
<dbReference type="InterPro" id="IPR011037">
    <property type="entry name" value="Pyrv_Knase-like_insert_dom_sf"/>
</dbReference>
<dbReference type="CDD" id="cd00207">
    <property type="entry name" value="fer2"/>
    <property type="match status" value="1"/>
</dbReference>
<dbReference type="Gene3D" id="2.40.33.20">
    <property type="entry name" value="PK beta-barrel domain-like"/>
    <property type="match status" value="1"/>
</dbReference>